<comment type="similarity">
    <text evidence="1">Belongs to the LOB domain-containing protein family.</text>
</comment>
<reference evidence="4 5" key="1">
    <citation type="journal article" date="2011" name="Nat. Genet.">
        <title>The genome of the mesopolyploid crop species Brassica rapa.</title>
        <authorList>
            <consortium name="Brassica rapa Genome Sequencing Project Consortium"/>
            <person name="Wang X."/>
            <person name="Wang H."/>
            <person name="Wang J."/>
            <person name="Sun R."/>
            <person name="Wu J."/>
            <person name="Liu S."/>
            <person name="Bai Y."/>
            <person name="Mun J.H."/>
            <person name="Bancroft I."/>
            <person name="Cheng F."/>
            <person name="Huang S."/>
            <person name="Li X."/>
            <person name="Hua W."/>
            <person name="Wang J."/>
            <person name="Wang X."/>
            <person name="Freeling M."/>
            <person name="Pires J.C."/>
            <person name="Paterson A.H."/>
            <person name="Chalhoub B."/>
            <person name="Wang B."/>
            <person name="Hayward A."/>
            <person name="Sharpe A.G."/>
            <person name="Park B.S."/>
            <person name="Weisshaar B."/>
            <person name="Liu B."/>
            <person name="Li B."/>
            <person name="Liu B."/>
            <person name="Tong C."/>
            <person name="Song C."/>
            <person name="Duran C."/>
            <person name="Peng C."/>
            <person name="Geng C."/>
            <person name="Koh C."/>
            <person name="Lin C."/>
            <person name="Edwards D."/>
            <person name="Mu D."/>
            <person name="Shen D."/>
            <person name="Soumpourou E."/>
            <person name="Li F."/>
            <person name="Fraser F."/>
            <person name="Conant G."/>
            <person name="Lassalle G."/>
            <person name="King G.J."/>
            <person name="Bonnema G."/>
            <person name="Tang H."/>
            <person name="Wang H."/>
            <person name="Belcram H."/>
            <person name="Zhou H."/>
            <person name="Hirakawa H."/>
            <person name="Abe H."/>
            <person name="Guo H."/>
            <person name="Wang H."/>
            <person name="Jin H."/>
            <person name="Parkin I.A."/>
            <person name="Batley J."/>
            <person name="Kim J.S."/>
            <person name="Just J."/>
            <person name="Li J."/>
            <person name="Xu J."/>
            <person name="Deng J."/>
            <person name="Kim J.A."/>
            <person name="Li J."/>
            <person name="Yu J."/>
            <person name="Meng J."/>
            <person name="Wang J."/>
            <person name="Min J."/>
            <person name="Poulain J."/>
            <person name="Wang J."/>
            <person name="Hatakeyama K."/>
            <person name="Wu K."/>
            <person name="Wang L."/>
            <person name="Fang L."/>
            <person name="Trick M."/>
            <person name="Links M.G."/>
            <person name="Zhao M."/>
            <person name="Jin M."/>
            <person name="Ramchiary N."/>
            <person name="Drou N."/>
            <person name="Berkman P.J."/>
            <person name="Cai Q."/>
            <person name="Huang Q."/>
            <person name="Li R."/>
            <person name="Tabata S."/>
            <person name="Cheng S."/>
            <person name="Zhang S."/>
            <person name="Zhang S."/>
            <person name="Huang S."/>
            <person name="Sato S."/>
            <person name="Sun S."/>
            <person name="Kwon S.J."/>
            <person name="Choi S.R."/>
            <person name="Lee T.H."/>
            <person name="Fan W."/>
            <person name="Zhao X."/>
            <person name="Tan X."/>
            <person name="Xu X."/>
            <person name="Wang Y."/>
            <person name="Qiu Y."/>
            <person name="Yin Y."/>
            <person name="Li Y."/>
            <person name="Du Y."/>
            <person name="Liao Y."/>
            <person name="Lim Y."/>
            <person name="Narusaka Y."/>
            <person name="Wang Y."/>
            <person name="Wang Z."/>
            <person name="Li Z."/>
            <person name="Wang Z."/>
            <person name="Xiong Z."/>
            <person name="Zhang Z."/>
        </authorList>
    </citation>
    <scope>NUCLEOTIDE SEQUENCE [LARGE SCALE GENOMIC DNA]</scope>
    <source>
        <strain evidence="4 5">cv. Chiifu-401-42</strain>
    </source>
</reference>
<feature type="region of interest" description="Disordered" evidence="2">
    <location>
        <begin position="82"/>
        <end position="110"/>
    </location>
</feature>
<reference evidence="4" key="3">
    <citation type="submission" date="2023-03" db="UniProtKB">
        <authorList>
            <consortium name="EnsemblPlants"/>
        </authorList>
    </citation>
    <scope>IDENTIFICATION</scope>
    <source>
        <strain evidence="4">cv. Chiifu-401-42</strain>
    </source>
</reference>
<dbReference type="PROSITE" id="PS50891">
    <property type="entry name" value="LOB"/>
    <property type="match status" value="1"/>
</dbReference>
<dbReference type="InParanoid" id="M4EVV5"/>
<dbReference type="Pfam" id="PF03195">
    <property type="entry name" value="LOB"/>
    <property type="match status" value="1"/>
</dbReference>
<sequence length="294" mass="32145">MAEETSAAIVLKKDEEVVTDTDWIITPLDERGSNEAPVSSSETEQSAPVGPLETERPPVEAPSSLLPAVPAVPTVVSPVPDTVIVSDGSSSPPEPVSSQTDSVPIPEPPVIETLGRGQREKTKSVTLRDYLLYNATAEPETSTYTTQIYSGRGETNDVSLISSSTLAPTISSMFLFLVSKDTRYLRRRCPKDCVFSPFFPPNNPEKFACVHRIYGAGNVSKMLQQLPVQTRAEAVESLCFEATCRIEDPVYGCVGMISLLQTQIQKTERLLARTQAEITVSQIKHSQNQHSEFM</sequence>
<accession>M4EVV5</accession>
<dbReference type="GO" id="GO:0005634">
    <property type="term" value="C:nucleus"/>
    <property type="evidence" value="ECO:0000318"/>
    <property type="project" value="GO_Central"/>
</dbReference>
<dbReference type="STRING" id="51351.M4EVV5"/>
<organism evidence="4 5">
    <name type="scientific">Brassica campestris</name>
    <name type="common">Field mustard</name>
    <dbReference type="NCBI Taxonomy" id="3711"/>
    <lineage>
        <taxon>Eukaryota</taxon>
        <taxon>Viridiplantae</taxon>
        <taxon>Streptophyta</taxon>
        <taxon>Embryophyta</taxon>
        <taxon>Tracheophyta</taxon>
        <taxon>Spermatophyta</taxon>
        <taxon>Magnoliopsida</taxon>
        <taxon>eudicotyledons</taxon>
        <taxon>Gunneridae</taxon>
        <taxon>Pentapetalae</taxon>
        <taxon>rosids</taxon>
        <taxon>malvids</taxon>
        <taxon>Brassicales</taxon>
        <taxon>Brassicaceae</taxon>
        <taxon>Brassiceae</taxon>
        <taxon>Brassica</taxon>
    </lineage>
</organism>
<evidence type="ECO:0000256" key="2">
    <source>
        <dbReference type="SAM" id="MobiDB-lite"/>
    </source>
</evidence>
<dbReference type="EnsemblPlants" id="Bra032938.1">
    <property type="protein sequence ID" value="Bra032938.1-P"/>
    <property type="gene ID" value="Bra032938"/>
</dbReference>
<feature type="domain" description="LOB" evidence="3">
    <location>
        <begin position="177"/>
        <end position="278"/>
    </location>
</feature>
<dbReference type="GO" id="GO:0006355">
    <property type="term" value="P:regulation of DNA-templated transcription"/>
    <property type="evidence" value="ECO:0000318"/>
    <property type="project" value="GO_Central"/>
</dbReference>
<dbReference type="PANTHER" id="PTHR31301">
    <property type="entry name" value="LOB DOMAIN-CONTAINING PROTEIN 4-RELATED"/>
    <property type="match status" value="1"/>
</dbReference>
<evidence type="ECO:0000313" key="5">
    <source>
        <dbReference type="Proteomes" id="UP000011750"/>
    </source>
</evidence>
<name>M4EVV5_BRACM</name>
<feature type="compositionally biased region" description="Polar residues" evidence="2">
    <location>
        <begin position="88"/>
        <end position="102"/>
    </location>
</feature>
<dbReference type="AlphaFoldDB" id="M4EVV5"/>
<reference evidence="4 5" key="2">
    <citation type="journal article" date="2018" name="Hortic Res">
        <title>Improved Brassica rapa reference genome by single-molecule sequencing and chromosome conformation capture technologies.</title>
        <authorList>
            <person name="Zhang L."/>
            <person name="Cai X."/>
            <person name="Wu J."/>
            <person name="Liu M."/>
            <person name="Grob S."/>
            <person name="Cheng F."/>
            <person name="Liang J."/>
            <person name="Cai C."/>
            <person name="Liu Z."/>
            <person name="Liu B."/>
            <person name="Wang F."/>
            <person name="Li S."/>
            <person name="Liu F."/>
            <person name="Li X."/>
            <person name="Cheng L."/>
            <person name="Yang W."/>
            <person name="Li M.H."/>
            <person name="Grossniklaus U."/>
            <person name="Zheng H."/>
            <person name="Wang X."/>
        </authorList>
    </citation>
    <scope>NUCLEOTIDE SEQUENCE [LARGE SCALE GENOMIC DNA]</scope>
    <source>
        <strain evidence="4 5">cv. Chiifu-401-42</strain>
    </source>
</reference>
<keyword evidence="5" id="KW-1185">Reference proteome</keyword>
<dbReference type="eggNOG" id="ENOG502S2P2">
    <property type="taxonomic scope" value="Eukaryota"/>
</dbReference>
<proteinExistence type="inferred from homology"/>
<evidence type="ECO:0000313" key="4">
    <source>
        <dbReference type="EnsemblPlants" id="Bra032938.1-P"/>
    </source>
</evidence>
<dbReference type="InterPro" id="IPR004883">
    <property type="entry name" value="LOB"/>
</dbReference>
<dbReference type="PANTHER" id="PTHR31301:SF133">
    <property type="entry name" value="LOB DOMAIN-CONTAINING PROTEIN"/>
    <property type="match status" value="1"/>
</dbReference>
<feature type="region of interest" description="Disordered" evidence="2">
    <location>
        <begin position="23"/>
        <end position="65"/>
    </location>
</feature>
<evidence type="ECO:0000259" key="3">
    <source>
        <dbReference type="PROSITE" id="PS50891"/>
    </source>
</evidence>
<dbReference type="Proteomes" id="UP000011750">
    <property type="component" value="Chromosome A02"/>
</dbReference>
<dbReference type="HOGENOM" id="CLU_947825_0_0_1"/>
<evidence type="ECO:0000256" key="1">
    <source>
        <dbReference type="ARBA" id="ARBA00005474"/>
    </source>
</evidence>
<dbReference type="GO" id="GO:0001216">
    <property type="term" value="F:DNA-binding transcription activator activity"/>
    <property type="evidence" value="ECO:0000318"/>
    <property type="project" value="GO_Central"/>
</dbReference>
<protein>
    <recommendedName>
        <fullName evidence="3">LOB domain-containing protein</fullName>
    </recommendedName>
</protein>
<feature type="compositionally biased region" description="Polar residues" evidence="2">
    <location>
        <begin position="36"/>
        <end position="46"/>
    </location>
</feature>
<dbReference type="Gramene" id="Bra032938.1">
    <property type="protein sequence ID" value="Bra032938.1-P"/>
    <property type="gene ID" value="Bra032938"/>
</dbReference>